<dbReference type="Proteomes" id="UP000070377">
    <property type="component" value="Unassembled WGS sequence"/>
</dbReference>
<evidence type="ECO:0000313" key="2">
    <source>
        <dbReference type="Proteomes" id="UP000070377"/>
    </source>
</evidence>
<dbReference type="STRING" id="45634.SCRDD08_01376"/>
<gene>
    <name evidence="1" type="ORF">SCRDD08_01376</name>
</gene>
<comment type="caution">
    <text evidence="1">The sequence shown here is derived from an EMBL/GenBank/DDBJ whole genome shotgun (WGS) entry which is preliminary data.</text>
</comment>
<dbReference type="InterPro" id="IPR012166">
    <property type="entry name" value="Uncharacterised_RocB"/>
</dbReference>
<dbReference type="PANTHER" id="PTHR43808">
    <property type="entry name" value="ACETYLORNITHINE DEACETYLASE"/>
    <property type="match status" value="1"/>
</dbReference>
<sequence length="560" mass="63911">MPYRLSAGLGLQVRSASNIEVERMKQYIQDIFDQSMAIESFTHTSSERKIEAFLQERIGKIPYFQEHPEQFGCFQIPNDFYGRSVNWALVKRDTPDTVILFHHHDTVDIEDFGSLKDWAFDNQTLKEKLPSISSDSDLLADIASDKWQFGRGSCDMKAALALQLGVVERYSQRQSGQVNLLYLSVGDEESYSQGMRAATALLAELKERFQLHYLLAVDSEPFESQSAEEKVLHIGTVGKLMPVVVTQGILSHMKEPLKGINALSLLAKVAEKIDLNPALSDMAYGERSPLPSWSYLRDLKENYDVSTVLRAAGYFSVLYLEKSPSELLATIKNLSQEAVDDFYQNYCQLQKVYEESKHVPKPRVLTYQELLQECQEKIGFESTLQQIYEEAQQALQEGASYQEISIQNIQKVLDFYDRKEALVILAIAPPYYPSMNCRRLSDSPIRIDKVIQLYQDYLDKEAGCQLQVDEFFMGICDLSYCALEKPAAEYQDLIASMPVPENLYHLDFPEIAANHIPGINLGPWGKDLHQLTERVYEQDMLETIPNFLLYLLENAQSFKV</sequence>
<protein>
    <submittedName>
        <fullName evidence="1">Arginine utilization protein RocB</fullName>
    </submittedName>
</protein>
<proteinExistence type="predicted"/>
<dbReference type="GO" id="GO:0016787">
    <property type="term" value="F:hydrolase activity"/>
    <property type="evidence" value="ECO:0007669"/>
    <property type="project" value="InterPro"/>
</dbReference>
<name>A0A139N049_STRCR</name>
<dbReference type="EMBL" id="LQRD01000051">
    <property type="protein sequence ID" value="KXT69398.1"/>
    <property type="molecule type" value="Genomic_DNA"/>
</dbReference>
<dbReference type="SUPFAM" id="SSF53187">
    <property type="entry name" value="Zn-dependent exopeptidases"/>
    <property type="match status" value="1"/>
</dbReference>
<reference evidence="1 2" key="1">
    <citation type="submission" date="2016-01" db="EMBL/GenBank/DDBJ databases">
        <title>Highly variable Streptococcus oralis are common among viridans streptococci isolated from primates.</title>
        <authorList>
            <person name="Denapaite D."/>
            <person name="Rieger M."/>
            <person name="Koendgen S."/>
            <person name="Brueckner R."/>
            <person name="Ochigava I."/>
            <person name="Kappeler P."/>
            <person name="Maetz-Rensing K."/>
            <person name="Leendertz F."/>
            <person name="Hakenbeck R."/>
        </authorList>
    </citation>
    <scope>NUCLEOTIDE SEQUENCE [LARGE SCALE GENOMIC DNA]</scope>
    <source>
        <strain evidence="1 2">DD08</strain>
    </source>
</reference>
<dbReference type="InterPro" id="IPR002933">
    <property type="entry name" value="Peptidase_M20"/>
</dbReference>
<dbReference type="AlphaFoldDB" id="A0A139N049"/>
<dbReference type="Gene3D" id="3.40.630.10">
    <property type="entry name" value="Zn peptidases"/>
    <property type="match status" value="1"/>
</dbReference>
<dbReference type="InterPro" id="IPR050072">
    <property type="entry name" value="Peptidase_M20A"/>
</dbReference>
<dbReference type="PATRIC" id="fig|45634.12.peg.1436"/>
<organism evidence="1 2">
    <name type="scientific">Streptococcus cristatus</name>
    <dbReference type="NCBI Taxonomy" id="45634"/>
    <lineage>
        <taxon>Bacteria</taxon>
        <taxon>Bacillati</taxon>
        <taxon>Bacillota</taxon>
        <taxon>Bacilli</taxon>
        <taxon>Lactobacillales</taxon>
        <taxon>Streptococcaceae</taxon>
        <taxon>Streptococcus</taxon>
    </lineage>
</organism>
<dbReference type="PIRSF" id="PIRSF010386">
    <property type="entry name" value="RocB"/>
    <property type="match status" value="1"/>
</dbReference>
<dbReference type="Pfam" id="PF01546">
    <property type="entry name" value="Peptidase_M20"/>
    <property type="match status" value="1"/>
</dbReference>
<accession>A0A139N049</accession>
<dbReference type="PANTHER" id="PTHR43808:SF27">
    <property type="entry name" value="PROTEIN ROCB"/>
    <property type="match status" value="1"/>
</dbReference>
<evidence type="ECO:0000313" key="1">
    <source>
        <dbReference type="EMBL" id="KXT69398.1"/>
    </source>
</evidence>